<dbReference type="Gene3D" id="3.30.420.40">
    <property type="match status" value="2"/>
</dbReference>
<keyword evidence="2" id="KW-0418">Kinase</keyword>
<comment type="caution">
    <text evidence="2">The sequence shown here is derived from an EMBL/GenBank/DDBJ whole genome shotgun (WGS) entry which is preliminary data.</text>
</comment>
<accession>A0A6M1PKP1</accession>
<gene>
    <name evidence="2" type="ORF">G5B47_10750</name>
</gene>
<keyword evidence="2" id="KW-0808">Transferase</keyword>
<dbReference type="SUPFAM" id="SSF53067">
    <property type="entry name" value="Actin-like ATPase domain"/>
    <property type="match status" value="2"/>
</dbReference>
<organism evidence="2 3">
    <name type="scientific">Paenibacillus apii</name>
    <dbReference type="NCBI Taxonomy" id="1850370"/>
    <lineage>
        <taxon>Bacteria</taxon>
        <taxon>Bacillati</taxon>
        <taxon>Bacillota</taxon>
        <taxon>Bacilli</taxon>
        <taxon>Bacillales</taxon>
        <taxon>Paenibacillaceae</taxon>
        <taxon>Paenibacillus</taxon>
    </lineage>
</organism>
<reference evidence="2 3" key="1">
    <citation type="submission" date="2020-02" db="EMBL/GenBank/DDBJ databases">
        <authorList>
            <person name="Gao J."/>
            <person name="Sun J."/>
        </authorList>
    </citation>
    <scope>NUCLEOTIDE SEQUENCE [LARGE SCALE GENOMIC DNA]</scope>
    <source>
        <strain evidence="2 3">7124</strain>
    </source>
</reference>
<dbReference type="GO" id="GO:0016301">
    <property type="term" value="F:kinase activity"/>
    <property type="evidence" value="ECO:0007669"/>
    <property type="project" value="UniProtKB-KW"/>
</dbReference>
<dbReference type="PANTHER" id="PTHR43190">
    <property type="entry name" value="N-ACETYL-D-GLUCOSAMINE KINASE"/>
    <property type="match status" value="1"/>
</dbReference>
<dbReference type="EMBL" id="JAAKGU010000004">
    <property type="protein sequence ID" value="NGM82892.1"/>
    <property type="molecule type" value="Genomic_DNA"/>
</dbReference>
<dbReference type="AlphaFoldDB" id="A0A6M1PKP1"/>
<dbReference type="CDD" id="cd24007">
    <property type="entry name" value="ASKHA_NBD_eukNAGK-like"/>
    <property type="match status" value="1"/>
</dbReference>
<dbReference type="Proteomes" id="UP000480151">
    <property type="component" value="Unassembled WGS sequence"/>
</dbReference>
<dbReference type="InterPro" id="IPR043129">
    <property type="entry name" value="ATPase_NBD"/>
</dbReference>
<proteinExistence type="predicted"/>
<feature type="domain" description="ATPase BadF/BadG/BcrA/BcrD type" evidence="1">
    <location>
        <begin position="5"/>
        <end position="306"/>
    </location>
</feature>
<evidence type="ECO:0000313" key="2">
    <source>
        <dbReference type="EMBL" id="NGM82892.1"/>
    </source>
</evidence>
<keyword evidence="3" id="KW-1185">Reference proteome</keyword>
<dbReference type="InterPro" id="IPR002731">
    <property type="entry name" value="ATPase_BadF"/>
</dbReference>
<sequence length="315" mass="32976">MKVYLGLDGGGTKTDAAAVDSQGSVLARFTGGPSNPHAGTFNETAAELDRVVRGLLSSLPEKDIQSGGICLGMSGIDTSKERSLISTAIRSTLAEWAGEPPVAVASEAQISLMAALGQEFGVQIISGTGSICYAFAPDGSHWRTGGWGHYLGDEGSGYSIGLRALKSVMRSYDGVQPPTGITGIILEEYDLSRITELKSYIYQPERGKADIAAFAKPCLKAASGGDECAIRIVTEEAAALADTAAALLERLPAELRSRAVLTGSIFAHSPLFARTLRGKLLDRYPSLEFVDGTLAPPPSVGAALLARKWFSGPDA</sequence>
<protein>
    <submittedName>
        <fullName evidence="2">N-acetylglucosamine kinase</fullName>
    </submittedName>
</protein>
<evidence type="ECO:0000259" key="1">
    <source>
        <dbReference type="Pfam" id="PF01869"/>
    </source>
</evidence>
<evidence type="ECO:0000313" key="3">
    <source>
        <dbReference type="Proteomes" id="UP000480151"/>
    </source>
</evidence>
<dbReference type="InterPro" id="IPR052519">
    <property type="entry name" value="Euk-type_GlcNAc_Kinase"/>
</dbReference>
<name>A0A6M1PKP1_9BACL</name>
<dbReference type="RefSeq" id="WP_165097742.1">
    <property type="nucleotide sequence ID" value="NZ_JAAKGU010000004.1"/>
</dbReference>
<dbReference type="PANTHER" id="PTHR43190:SF3">
    <property type="entry name" value="N-ACETYL-D-GLUCOSAMINE KINASE"/>
    <property type="match status" value="1"/>
</dbReference>
<dbReference type="Pfam" id="PF01869">
    <property type="entry name" value="BcrAD_BadFG"/>
    <property type="match status" value="1"/>
</dbReference>